<accession>A0A5J4QZZ2</accession>
<proteinExistence type="predicted"/>
<evidence type="ECO:0000313" key="1">
    <source>
        <dbReference type="EMBL" id="KAA6327437.1"/>
    </source>
</evidence>
<protein>
    <recommendedName>
        <fullName evidence="2">HTH cro/C1-type domain-containing protein</fullName>
    </recommendedName>
</protein>
<comment type="caution">
    <text evidence="1">The sequence shown here is derived from an EMBL/GenBank/DDBJ whole genome shotgun (WGS) entry which is preliminary data.</text>
</comment>
<gene>
    <name evidence="1" type="ORF">EZS27_023575</name>
</gene>
<dbReference type="EMBL" id="SNRY01001992">
    <property type="protein sequence ID" value="KAA6327437.1"/>
    <property type="molecule type" value="Genomic_DNA"/>
</dbReference>
<evidence type="ECO:0008006" key="2">
    <source>
        <dbReference type="Google" id="ProtNLM"/>
    </source>
</evidence>
<name>A0A5J4QZZ2_9ZZZZ</name>
<reference evidence="1" key="1">
    <citation type="submission" date="2019-03" db="EMBL/GenBank/DDBJ databases">
        <title>Single cell metagenomics reveals metabolic interactions within the superorganism composed of flagellate Streblomastix strix and complex community of Bacteroidetes bacteria on its surface.</title>
        <authorList>
            <person name="Treitli S.C."/>
            <person name="Kolisko M."/>
            <person name="Husnik F."/>
            <person name="Keeling P."/>
            <person name="Hampl V."/>
        </authorList>
    </citation>
    <scope>NUCLEOTIDE SEQUENCE</scope>
    <source>
        <strain evidence="1">STM</strain>
    </source>
</reference>
<dbReference type="AlphaFoldDB" id="A0A5J4QZZ2"/>
<organism evidence="1">
    <name type="scientific">termite gut metagenome</name>
    <dbReference type="NCBI Taxonomy" id="433724"/>
    <lineage>
        <taxon>unclassified sequences</taxon>
        <taxon>metagenomes</taxon>
        <taxon>organismal metagenomes</taxon>
    </lineage>
</organism>
<sequence>MIINKISIITNLSLLGVTTRIILQKMKGVDVMNKILEELKIKAPTLANNIGLDYQRIFDIQSGKTKKVSGEVANAILSAYPRFNITWILTGKGDMIKNNQQIGNISDSSVVGANVNGNGNQITHTDFTEMIELQKGYQDLLKKKDEHISELLHVITKLTNK</sequence>